<keyword evidence="2" id="KW-0732">Signal</keyword>
<feature type="transmembrane region" description="Helical" evidence="1">
    <location>
        <begin position="462"/>
        <end position="487"/>
    </location>
</feature>
<feature type="transmembrane region" description="Helical" evidence="1">
    <location>
        <begin position="384"/>
        <end position="405"/>
    </location>
</feature>
<keyword evidence="4" id="KW-1185">Reference proteome</keyword>
<feature type="signal peptide" evidence="2">
    <location>
        <begin position="1"/>
        <end position="28"/>
    </location>
</feature>
<gene>
    <name evidence="3" type="ORF">AKO1_005824</name>
</gene>
<proteinExistence type="predicted"/>
<keyword evidence="1" id="KW-0812">Transmembrane</keyword>
<feature type="transmembrane region" description="Helical" evidence="1">
    <location>
        <begin position="540"/>
        <end position="566"/>
    </location>
</feature>
<feature type="transmembrane region" description="Helical" evidence="1">
    <location>
        <begin position="507"/>
        <end position="528"/>
    </location>
</feature>
<evidence type="ECO:0000256" key="1">
    <source>
        <dbReference type="SAM" id="Phobius"/>
    </source>
</evidence>
<reference evidence="3 4" key="1">
    <citation type="submission" date="2024-03" db="EMBL/GenBank/DDBJ databases">
        <title>The Acrasis kona genome and developmental transcriptomes reveal deep origins of eukaryotic multicellular pathways.</title>
        <authorList>
            <person name="Sheikh S."/>
            <person name="Fu C.-J."/>
            <person name="Brown M.W."/>
            <person name="Baldauf S.L."/>
        </authorList>
    </citation>
    <scope>NUCLEOTIDE SEQUENCE [LARGE SCALE GENOMIC DNA]</scope>
    <source>
        <strain evidence="3 4">ATCC MYA-3509</strain>
    </source>
</reference>
<evidence type="ECO:0000313" key="4">
    <source>
        <dbReference type="Proteomes" id="UP001431209"/>
    </source>
</evidence>
<evidence type="ECO:0000313" key="3">
    <source>
        <dbReference type="EMBL" id="KAL0477342.1"/>
    </source>
</evidence>
<keyword evidence="1" id="KW-1133">Transmembrane helix</keyword>
<feature type="transmembrane region" description="Helical" evidence="1">
    <location>
        <begin position="339"/>
        <end position="364"/>
    </location>
</feature>
<feature type="transmembrane region" description="Helical" evidence="1">
    <location>
        <begin position="297"/>
        <end position="318"/>
    </location>
</feature>
<feature type="transmembrane region" description="Helical" evidence="1">
    <location>
        <begin position="426"/>
        <end position="450"/>
    </location>
</feature>
<keyword evidence="1" id="KW-0472">Membrane</keyword>
<sequence>MSIKSNMSPVNAPLTLLLLMSMLTLSYSQGVRGTSMVHTGFDDYKEYGIVKCTNATAGDDTCYQKLTMFTQAWTPYSYEPNYIFTVLLDANLTFRDTCNNKIMENMFENGVNCMKYMCPGEDTPQNRQYILGALQLYYDQSPAANESYQTRKDTFHIADNNLVRNFCLYCNHNTRAQFLQTLRTNSSQCPYFWKSQEDYCGKGLNYPAVLPHDTYNMMKRSVLYANFAARTDPKMANIRLNVFDDVLNLTVWRSKRPQDPEGEVSRGEFNYMCHCIDIQRLGSQCDGYTAFLIPFKYLALPFLTMFFRITLICIIVWLNYIPYICRDFPLLKDKQIKKFIVAHLGDLKVHAVLYMIVAVFIGLFEEPAYLTLHLTDSPYAQLSGLFRSLQYALTGLCLGSLLVLWSQIYDNTKNMTSGVGLNVKNIVFLGAFYVVFILILLTAIVGISITSFITTLPRSRDILFGCLLGVAIAFMTLFALGFFVYGIRMFFVIKQIETGVKLWDKKFMKFMIVADVFFFNFCCWLIIVTIGTTDANMMGIFMSLFAVYLMDINLSFLYAVVIFLLYDPAFYWNVPLYKALWCGRWIKSRVKVESSI</sequence>
<comment type="caution">
    <text evidence="3">The sequence shown here is derived from an EMBL/GenBank/DDBJ whole genome shotgun (WGS) entry which is preliminary data.</text>
</comment>
<accession>A0AAW2YJJ3</accession>
<feature type="chain" id="PRO_5043329860" evidence="2">
    <location>
        <begin position="29"/>
        <end position="596"/>
    </location>
</feature>
<dbReference type="Proteomes" id="UP001431209">
    <property type="component" value="Unassembled WGS sequence"/>
</dbReference>
<dbReference type="EMBL" id="JAOPGA020000167">
    <property type="protein sequence ID" value="KAL0477342.1"/>
    <property type="molecule type" value="Genomic_DNA"/>
</dbReference>
<organism evidence="3 4">
    <name type="scientific">Acrasis kona</name>
    <dbReference type="NCBI Taxonomy" id="1008807"/>
    <lineage>
        <taxon>Eukaryota</taxon>
        <taxon>Discoba</taxon>
        <taxon>Heterolobosea</taxon>
        <taxon>Tetramitia</taxon>
        <taxon>Eutetramitia</taxon>
        <taxon>Acrasidae</taxon>
        <taxon>Acrasis</taxon>
    </lineage>
</organism>
<evidence type="ECO:0000256" key="2">
    <source>
        <dbReference type="SAM" id="SignalP"/>
    </source>
</evidence>
<name>A0AAW2YJJ3_9EUKA</name>
<protein>
    <submittedName>
        <fullName evidence="3">TOM1</fullName>
    </submittedName>
</protein>
<dbReference type="AlphaFoldDB" id="A0AAW2YJJ3"/>